<comment type="caution">
    <text evidence="5">The sequence shown here is derived from an EMBL/GenBank/DDBJ whole genome shotgun (WGS) entry which is preliminary data.</text>
</comment>
<feature type="region of interest" description="Disordered" evidence="1">
    <location>
        <begin position="38"/>
        <end position="63"/>
    </location>
</feature>
<sequence>MTVRRTGSVAVAAVVAAAALVVALTAWAATSGPNGVLTGEGFDPAGPPSAEPTASVTATSDDVPVANPPGTETHEWVRLVALLLQIAVMLAAAYLLLRYVLLPAGRWASSRATQRRRYRAEEREADEFAVLAPPEAVAREMVADAAAQRDLLLATASPGNAVVACWQRFETQAEAAGLARQPWETSSEYTMRVLDLVDADQPAVSRLGALYREARFSEHALTEEHRAEAVAALDAIHRTIGIPA</sequence>
<dbReference type="AlphaFoldDB" id="A0A6L6XNF6"/>
<dbReference type="RefSeq" id="WP_157341126.1">
    <property type="nucleotide sequence ID" value="NZ_WSEK01000004.1"/>
</dbReference>
<evidence type="ECO:0000313" key="5">
    <source>
        <dbReference type="EMBL" id="MVQ48774.1"/>
    </source>
</evidence>
<dbReference type="EMBL" id="WSEK01000004">
    <property type="protein sequence ID" value="MVQ48774.1"/>
    <property type="molecule type" value="Genomic_DNA"/>
</dbReference>
<keyword evidence="2" id="KW-0472">Membrane</keyword>
<keyword evidence="2" id="KW-1133">Transmembrane helix</keyword>
<proteinExistence type="predicted"/>
<evidence type="ECO:0000313" key="6">
    <source>
        <dbReference type="Proteomes" id="UP000473525"/>
    </source>
</evidence>
<feature type="domain" description="Protein-glutamine gamma-glutamyltransferase-like C-terminal" evidence="4">
    <location>
        <begin position="165"/>
        <end position="234"/>
    </location>
</feature>
<gene>
    <name evidence="5" type="ORF">GON03_06235</name>
</gene>
<evidence type="ECO:0000256" key="3">
    <source>
        <dbReference type="SAM" id="SignalP"/>
    </source>
</evidence>
<name>A0A6L6XNF6_9ACTN</name>
<keyword evidence="3" id="KW-0732">Signal</keyword>
<keyword evidence="6" id="KW-1185">Reference proteome</keyword>
<dbReference type="InterPro" id="IPR025403">
    <property type="entry name" value="TgpA-like_C"/>
</dbReference>
<evidence type="ECO:0000259" key="4">
    <source>
        <dbReference type="Pfam" id="PF13559"/>
    </source>
</evidence>
<feature type="signal peptide" evidence="3">
    <location>
        <begin position="1"/>
        <end position="28"/>
    </location>
</feature>
<evidence type="ECO:0000256" key="1">
    <source>
        <dbReference type="SAM" id="MobiDB-lite"/>
    </source>
</evidence>
<dbReference type="Proteomes" id="UP000473525">
    <property type="component" value="Unassembled WGS sequence"/>
</dbReference>
<evidence type="ECO:0000256" key="2">
    <source>
        <dbReference type="SAM" id="Phobius"/>
    </source>
</evidence>
<dbReference type="Pfam" id="PF13559">
    <property type="entry name" value="DUF4129"/>
    <property type="match status" value="1"/>
</dbReference>
<organism evidence="5 6">
    <name type="scientific">Nocardioides agri</name>
    <dbReference type="NCBI Taxonomy" id="2682843"/>
    <lineage>
        <taxon>Bacteria</taxon>
        <taxon>Bacillati</taxon>
        <taxon>Actinomycetota</taxon>
        <taxon>Actinomycetes</taxon>
        <taxon>Propionibacteriales</taxon>
        <taxon>Nocardioidaceae</taxon>
        <taxon>Nocardioides</taxon>
    </lineage>
</organism>
<protein>
    <submittedName>
        <fullName evidence="5">DUF4129 domain-containing protein</fullName>
    </submittedName>
</protein>
<feature type="chain" id="PRO_5026724320" evidence="3">
    <location>
        <begin position="29"/>
        <end position="244"/>
    </location>
</feature>
<accession>A0A6L6XNF6</accession>
<keyword evidence="2" id="KW-0812">Transmembrane</keyword>
<feature type="transmembrane region" description="Helical" evidence="2">
    <location>
        <begin position="76"/>
        <end position="97"/>
    </location>
</feature>
<reference evidence="5 6" key="1">
    <citation type="submission" date="2019-12" db="EMBL/GenBank/DDBJ databases">
        <authorList>
            <person name="Huq M.A."/>
        </authorList>
    </citation>
    <scope>NUCLEOTIDE SEQUENCE [LARGE SCALE GENOMIC DNA]</scope>
    <source>
        <strain evidence="5 6">MAH-18</strain>
    </source>
</reference>